<protein>
    <submittedName>
        <fullName evidence="1">DUF4238 domain-containing protein</fullName>
    </submittedName>
</protein>
<gene>
    <name evidence="1" type="ORF">HH215_14350</name>
</gene>
<dbReference type="Pfam" id="PF14022">
    <property type="entry name" value="DUF4238"/>
    <property type="match status" value="1"/>
</dbReference>
<sequence length="267" mass="30868">MDLPDTKPDAIEDVFAYVEDNVAPIIKEVCNSHEIPDGVEDYNWLINYISLLAERTPARRKVYKKPMVDIAKRMSQMMLATPERFESIKLRMKENGVEDDDKVSYEDLRKFIFEENYTISFDNNTHVNNLLTAIDVIIPILGDRNWTVAYVPPEVGDFICSDNPVSLHWTTQKERGIWSSPGHGLRETEVSIPLSSRIMLLGRFEMLPPSIVISSKRNLAILNSYTGMYADRFIYSKENDFVWFKRDHTIGNVADFKLMIFEKSESE</sequence>
<dbReference type="RefSeq" id="WP_169280538.1">
    <property type="nucleotide sequence ID" value="NZ_CP051680.1"/>
</dbReference>
<dbReference type="KEGG" id="cheb:HH215_14350"/>
<proteinExistence type="predicted"/>
<reference evidence="1 2" key="1">
    <citation type="submission" date="2020-04" db="EMBL/GenBank/DDBJ databases">
        <title>Genome sequencing of novel species.</title>
        <authorList>
            <person name="Heo J."/>
            <person name="Kim S.-J."/>
            <person name="Kim J.-S."/>
            <person name="Hong S.-B."/>
            <person name="Kwon S.-W."/>
        </authorList>
    </citation>
    <scope>NUCLEOTIDE SEQUENCE [LARGE SCALE GENOMIC DNA]</scope>
    <source>
        <strain evidence="1 2">MFER-1</strain>
    </source>
</reference>
<organism evidence="1 2">
    <name type="scientific">Cohnella herbarum</name>
    <dbReference type="NCBI Taxonomy" id="2728023"/>
    <lineage>
        <taxon>Bacteria</taxon>
        <taxon>Bacillati</taxon>
        <taxon>Bacillota</taxon>
        <taxon>Bacilli</taxon>
        <taxon>Bacillales</taxon>
        <taxon>Paenibacillaceae</taxon>
        <taxon>Cohnella</taxon>
    </lineage>
</organism>
<evidence type="ECO:0000313" key="2">
    <source>
        <dbReference type="Proteomes" id="UP000502248"/>
    </source>
</evidence>
<name>A0A7Z2VJY5_9BACL</name>
<dbReference type="InterPro" id="IPR025332">
    <property type="entry name" value="DUF4238"/>
</dbReference>
<accession>A0A7Z2VJY5</accession>
<dbReference type="EMBL" id="CP051680">
    <property type="protein sequence ID" value="QJD84254.1"/>
    <property type="molecule type" value="Genomic_DNA"/>
</dbReference>
<dbReference type="Proteomes" id="UP000502248">
    <property type="component" value="Chromosome"/>
</dbReference>
<evidence type="ECO:0000313" key="1">
    <source>
        <dbReference type="EMBL" id="QJD84254.1"/>
    </source>
</evidence>
<dbReference type="AlphaFoldDB" id="A0A7Z2VJY5"/>
<keyword evidence="2" id="KW-1185">Reference proteome</keyword>